<dbReference type="Proteomes" id="UP000658127">
    <property type="component" value="Unassembled WGS sequence"/>
</dbReference>
<sequence>MTFMTIPIEISALLRGFPPTGVQEQAFPFLSVDENGFPHSALLSRSELEPAADGETLLAAVAGRRTRTNLRRSGTAALIAVDGSVCHHVKLRLVGSPIDDYILGCEFAMVEHTRDDLGIPLQALMFRTSAELAVQENWSRSADMFTRLLDARATREGRR</sequence>
<organism evidence="1 2">
    <name type="scientific">Nocardia rhizosphaerihabitans</name>
    <dbReference type="NCBI Taxonomy" id="1691570"/>
    <lineage>
        <taxon>Bacteria</taxon>
        <taxon>Bacillati</taxon>
        <taxon>Actinomycetota</taxon>
        <taxon>Actinomycetes</taxon>
        <taxon>Mycobacteriales</taxon>
        <taxon>Nocardiaceae</taxon>
        <taxon>Nocardia</taxon>
    </lineage>
</organism>
<dbReference type="EMBL" id="BMNE01000014">
    <property type="protein sequence ID" value="GGN99893.1"/>
    <property type="molecule type" value="Genomic_DNA"/>
</dbReference>
<accession>A0ABQ2L283</accession>
<gene>
    <name evidence="1" type="ORF">GCM10011610_68270</name>
</gene>
<name>A0ABQ2L283_9NOCA</name>
<reference evidence="2" key="1">
    <citation type="journal article" date="2019" name="Int. J. Syst. Evol. Microbiol.">
        <title>The Global Catalogue of Microorganisms (GCM) 10K type strain sequencing project: providing services to taxonomists for standard genome sequencing and annotation.</title>
        <authorList>
            <consortium name="The Broad Institute Genomics Platform"/>
            <consortium name="The Broad Institute Genome Sequencing Center for Infectious Disease"/>
            <person name="Wu L."/>
            <person name="Ma J."/>
        </authorList>
    </citation>
    <scope>NUCLEOTIDE SEQUENCE [LARGE SCALE GENOMIC DNA]</scope>
    <source>
        <strain evidence="2">CGMCC 4.7329</strain>
    </source>
</reference>
<evidence type="ECO:0008006" key="3">
    <source>
        <dbReference type="Google" id="ProtNLM"/>
    </source>
</evidence>
<keyword evidence="2" id="KW-1185">Reference proteome</keyword>
<evidence type="ECO:0000313" key="1">
    <source>
        <dbReference type="EMBL" id="GGN99893.1"/>
    </source>
</evidence>
<evidence type="ECO:0000313" key="2">
    <source>
        <dbReference type="Proteomes" id="UP000658127"/>
    </source>
</evidence>
<protein>
    <recommendedName>
        <fullName evidence="3">Pyridoxamine 5'-phosphate oxidase putative domain-containing protein</fullName>
    </recommendedName>
</protein>
<comment type="caution">
    <text evidence="1">The sequence shown here is derived from an EMBL/GenBank/DDBJ whole genome shotgun (WGS) entry which is preliminary data.</text>
</comment>
<proteinExistence type="predicted"/>